<accession>A0ABN6PSC0</accession>
<dbReference type="RefSeq" id="WP_251970021.1">
    <property type="nucleotide sequence ID" value="NZ_AP025730.1"/>
</dbReference>
<evidence type="ECO:0000256" key="2">
    <source>
        <dbReference type="ARBA" id="ARBA00009677"/>
    </source>
</evidence>
<feature type="domain" description="Flagellar basal body rod protein N-terminal" evidence="6">
    <location>
        <begin position="6"/>
        <end position="33"/>
    </location>
</feature>
<evidence type="ECO:0000313" key="11">
    <source>
        <dbReference type="Proteomes" id="UP001057498"/>
    </source>
</evidence>
<dbReference type="InterPro" id="IPR010930">
    <property type="entry name" value="Flg_bb/hook_C_dom"/>
</dbReference>
<evidence type="ECO:0000313" key="10">
    <source>
        <dbReference type="EMBL" id="BDI06775.1"/>
    </source>
</evidence>
<protein>
    <recommendedName>
        <fullName evidence="3 5">Flagellar hook protein FlgE</fullName>
    </recommendedName>
</protein>
<keyword evidence="10" id="KW-0282">Flagellum</keyword>
<dbReference type="NCBIfam" id="TIGR03506">
    <property type="entry name" value="FlgEFG_subfam"/>
    <property type="match status" value="1"/>
</dbReference>
<dbReference type="InterPro" id="IPR037058">
    <property type="entry name" value="Falgellar_hook_FlgE_sf"/>
</dbReference>
<proteinExistence type="inferred from homology"/>
<keyword evidence="10" id="KW-0969">Cilium</keyword>
<dbReference type="InterPro" id="IPR019776">
    <property type="entry name" value="Flagellar_basal_body_rod_CS"/>
</dbReference>
<dbReference type="NCBIfam" id="NF004238">
    <property type="entry name" value="PRK05682.1-1"/>
    <property type="match status" value="1"/>
</dbReference>
<evidence type="ECO:0000259" key="6">
    <source>
        <dbReference type="Pfam" id="PF00460"/>
    </source>
</evidence>
<dbReference type="PANTHER" id="PTHR30435">
    <property type="entry name" value="FLAGELLAR PROTEIN"/>
    <property type="match status" value="1"/>
</dbReference>
<evidence type="ECO:0000259" key="8">
    <source>
        <dbReference type="Pfam" id="PF07559"/>
    </source>
</evidence>
<evidence type="ECO:0000256" key="5">
    <source>
        <dbReference type="RuleBase" id="RU362116"/>
    </source>
</evidence>
<gene>
    <name evidence="10" type="ORF">CATMQ487_37450</name>
</gene>
<dbReference type="Pfam" id="PF00460">
    <property type="entry name" value="Flg_bb_rod"/>
    <property type="match status" value="1"/>
</dbReference>
<dbReference type="EMBL" id="AP025730">
    <property type="protein sequence ID" value="BDI06775.1"/>
    <property type="molecule type" value="Genomic_DNA"/>
</dbReference>
<organism evidence="10 11">
    <name type="scientific">Sphaerotilus microaerophilus</name>
    <dbReference type="NCBI Taxonomy" id="2914710"/>
    <lineage>
        <taxon>Bacteria</taxon>
        <taxon>Pseudomonadati</taxon>
        <taxon>Pseudomonadota</taxon>
        <taxon>Betaproteobacteria</taxon>
        <taxon>Burkholderiales</taxon>
        <taxon>Sphaerotilaceae</taxon>
        <taxon>Sphaerotilus</taxon>
    </lineage>
</organism>
<dbReference type="SUPFAM" id="SSF117143">
    <property type="entry name" value="Flagellar hook protein flgE"/>
    <property type="match status" value="1"/>
</dbReference>
<keyword evidence="4 5" id="KW-0975">Bacterial flagellum</keyword>
<evidence type="ECO:0000256" key="4">
    <source>
        <dbReference type="ARBA" id="ARBA00023143"/>
    </source>
</evidence>
<evidence type="ECO:0000259" key="7">
    <source>
        <dbReference type="Pfam" id="PF06429"/>
    </source>
</evidence>
<dbReference type="InterPro" id="IPR037925">
    <property type="entry name" value="FlgE/F/G-like"/>
</dbReference>
<sequence>MNFQQGLSGLNASSKNLEVIGNNIANANTYGAKASRAEFADMYATSVNGMMTGDIGIGVRLADVAQQFSQGSITSTSNPLDIAINGAGFFMVQDTGSDAGADALPLYTRNGQFKLDKEGFITSTDGAKLLGYALDASGAIATGTLAPLQLPTGLISPAMSTGVSAEINLDSRGDVITAAFDPANTQSYNKATSMTVYDSAGEAVEVSYYFRKTAEGDPSATPATNDTWEVYATADGATLADASGSTVLQTLTFDASGAVVGTPRFSLSIPASGTHTAVDLTYDATAGTGGVDFSGITQYASQFSVTDLNQVGGRAPGRIADISVGPDGVLTASYTNGQTAAAGQIPLANFRNPQGLQPLGGNLWRATGESGLANAVGAPQSGSLGSLQAGALEESNVDLTSELVNMITAQRVYQANAQTIKTQDSVLQTLVSLR</sequence>
<dbReference type="Gene3D" id="2.60.98.20">
    <property type="entry name" value="Flagellar hook protein FlgE"/>
    <property type="match status" value="1"/>
</dbReference>
<keyword evidence="11" id="KW-1185">Reference proteome</keyword>
<keyword evidence="10" id="KW-0966">Cell projection</keyword>
<comment type="function">
    <text evidence="5">A flexible structure which links the flagellar filament to the drive apparatus in the basal body.</text>
</comment>
<feature type="domain" description="Flagellar hook protein FlgE D2" evidence="8">
    <location>
        <begin position="168"/>
        <end position="312"/>
    </location>
</feature>
<reference evidence="10" key="1">
    <citation type="submission" date="2022-04" db="EMBL/GenBank/DDBJ databases">
        <title>Whole genome sequence of Sphaerotilus sp. FB-5.</title>
        <authorList>
            <person name="Takeda M."/>
            <person name="Narihara S."/>
            <person name="Akimoto M."/>
            <person name="Akimoto R."/>
            <person name="Nishiyashiki S."/>
            <person name="Murakami T."/>
        </authorList>
    </citation>
    <scope>NUCLEOTIDE SEQUENCE</scope>
    <source>
        <strain evidence="10">FB-5</strain>
    </source>
</reference>
<dbReference type="InterPro" id="IPR053967">
    <property type="entry name" value="LlgE_F_G-like_D1"/>
</dbReference>
<dbReference type="InterPro" id="IPR001444">
    <property type="entry name" value="Flag_bb_rod_N"/>
</dbReference>
<dbReference type="Pfam" id="PF06429">
    <property type="entry name" value="Flg_bbr_C"/>
    <property type="match status" value="1"/>
</dbReference>
<dbReference type="InterPro" id="IPR020013">
    <property type="entry name" value="Flagellar_FlgE/F/G"/>
</dbReference>
<dbReference type="InterPro" id="IPR011491">
    <property type="entry name" value="FlgE_D2"/>
</dbReference>
<feature type="domain" description="Flagellar hook protein FlgE/F/G-like D1" evidence="9">
    <location>
        <begin position="83"/>
        <end position="152"/>
    </location>
</feature>
<name>A0ABN6PSC0_9BURK</name>
<evidence type="ECO:0000256" key="3">
    <source>
        <dbReference type="ARBA" id="ARBA00019015"/>
    </source>
</evidence>
<evidence type="ECO:0000256" key="1">
    <source>
        <dbReference type="ARBA" id="ARBA00004117"/>
    </source>
</evidence>
<feature type="domain" description="Flagellar basal-body/hook protein C-terminal" evidence="7">
    <location>
        <begin position="388"/>
        <end position="433"/>
    </location>
</feature>
<dbReference type="PROSITE" id="PS00588">
    <property type="entry name" value="FLAGELLA_BB_ROD"/>
    <property type="match status" value="1"/>
</dbReference>
<dbReference type="PANTHER" id="PTHR30435:SF1">
    <property type="entry name" value="FLAGELLAR HOOK PROTEIN FLGE"/>
    <property type="match status" value="1"/>
</dbReference>
<dbReference type="Proteomes" id="UP001057498">
    <property type="component" value="Chromosome"/>
</dbReference>
<evidence type="ECO:0000259" key="9">
    <source>
        <dbReference type="Pfam" id="PF22692"/>
    </source>
</evidence>
<comment type="subcellular location">
    <subcellularLocation>
        <location evidence="1 5">Bacterial flagellum basal body</location>
    </subcellularLocation>
</comment>
<comment type="similarity">
    <text evidence="2 5">Belongs to the flagella basal body rod proteins family.</text>
</comment>
<dbReference type="Pfam" id="PF07559">
    <property type="entry name" value="FlgE_D2"/>
    <property type="match status" value="1"/>
</dbReference>
<dbReference type="Pfam" id="PF22692">
    <property type="entry name" value="LlgE_F_G_D1"/>
    <property type="match status" value="1"/>
</dbReference>